<dbReference type="AlphaFoldDB" id="A0A2N5X4I0"/>
<evidence type="ECO:0000313" key="2">
    <source>
        <dbReference type="EMBL" id="PLW69394.1"/>
    </source>
</evidence>
<reference evidence="2 3" key="1">
    <citation type="submission" date="2018-01" db="EMBL/GenBank/DDBJ databases">
        <title>The draft genome sequence of Halioglobus lutimaris HF004.</title>
        <authorList>
            <person name="Du Z.-J."/>
            <person name="Shi M.-J."/>
        </authorList>
    </citation>
    <scope>NUCLEOTIDE SEQUENCE [LARGE SCALE GENOMIC DNA]</scope>
    <source>
        <strain evidence="2 3">HF004</strain>
    </source>
</reference>
<protein>
    <submittedName>
        <fullName evidence="2">Class D sortase</fullName>
    </submittedName>
</protein>
<keyword evidence="1" id="KW-0378">Hydrolase</keyword>
<gene>
    <name evidence="2" type="ORF">C0039_07640</name>
</gene>
<dbReference type="InterPro" id="IPR041999">
    <property type="entry name" value="Sortase_D_1"/>
</dbReference>
<evidence type="ECO:0000256" key="1">
    <source>
        <dbReference type="ARBA" id="ARBA00022801"/>
    </source>
</evidence>
<dbReference type="InterPro" id="IPR005754">
    <property type="entry name" value="Sortase"/>
</dbReference>
<evidence type="ECO:0000313" key="3">
    <source>
        <dbReference type="Proteomes" id="UP000235005"/>
    </source>
</evidence>
<dbReference type="SUPFAM" id="SSF63817">
    <property type="entry name" value="Sortase"/>
    <property type="match status" value="1"/>
</dbReference>
<sequence>MSLNLHPLVVRSGELLSYIAGIALTGFFAVQLAQGEVERQGAISAFEDQVLLASSAVSMDVEIEASNPATTPAVGFSVDDAPDTSLWAPGRIADYKKSLTADLPPILGVLEVPAVGLEVPVYQTSSELVMDRAAGVINGMAYPHEGGNIGISGHRDGYFRALKDVQVGDQILLQTLEGEKRFTIESTTVVDKTDTHLLKDTREQTVTLVTCYPFYFVGQAPQRFIVTASLDTTDVNQN</sequence>
<comment type="caution">
    <text evidence="2">The sequence shown here is derived from an EMBL/GenBank/DDBJ whole genome shotgun (WGS) entry which is preliminary data.</text>
</comment>
<dbReference type="CDD" id="cd05828">
    <property type="entry name" value="Sortase_D_1"/>
    <property type="match status" value="1"/>
</dbReference>
<name>A0A2N5X4I0_9GAMM</name>
<keyword evidence="3" id="KW-1185">Reference proteome</keyword>
<organism evidence="2 3">
    <name type="scientific">Pseudohalioglobus lutimaris</name>
    <dbReference type="NCBI Taxonomy" id="1737061"/>
    <lineage>
        <taxon>Bacteria</taxon>
        <taxon>Pseudomonadati</taxon>
        <taxon>Pseudomonadota</taxon>
        <taxon>Gammaproteobacteria</taxon>
        <taxon>Cellvibrionales</taxon>
        <taxon>Halieaceae</taxon>
        <taxon>Pseudohalioglobus</taxon>
    </lineage>
</organism>
<dbReference type="Gene3D" id="2.40.260.10">
    <property type="entry name" value="Sortase"/>
    <property type="match status" value="1"/>
</dbReference>
<dbReference type="GO" id="GO:0016787">
    <property type="term" value="F:hydrolase activity"/>
    <property type="evidence" value="ECO:0007669"/>
    <property type="project" value="UniProtKB-KW"/>
</dbReference>
<dbReference type="Pfam" id="PF04203">
    <property type="entry name" value="Sortase"/>
    <property type="match status" value="1"/>
</dbReference>
<accession>A0A2N5X4I0</accession>
<dbReference type="NCBIfam" id="TIGR01076">
    <property type="entry name" value="sortase_fam"/>
    <property type="match status" value="1"/>
</dbReference>
<dbReference type="OrthoDB" id="9790661at2"/>
<dbReference type="EMBL" id="PKUS01000007">
    <property type="protein sequence ID" value="PLW69394.1"/>
    <property type="molecule type" value="Genomic_DNA"/>
</dbReference>
<dbReference type="RefSeq" id="WP_101517745.1">
    <property type="nucleotide sequence ID" value="NZ_PKUS01000007.1"/>
</dbReference>
<dbReference type="InterPro" id="IPR023365">
    <property type="entry name" value="Sortase_dom-sf"/>
</dbReference>
<dbReference type="Proteomes" id="UP000235005">
    <property type="component" value="Unassembled WGS sequence"/>
</dbReference>
<proteinExistence type="predicted"/>